<name>A0ABW0LMX7_9BACI</name>
<reference evidence="2" key="1">
    <citation type="journal article" date="2019" name="Int. J. Syst. Evol. Microbiol.">
        <title>The Global Catalogue of Microorganisms (GCM) 10K type strain sequencing project: providing services to taxonomists for standard genome sequencing and annotation.</title>
        <authorList>
            <consortium name="The Broad Institute Genomics Platform"/>
            <consortium name="The Broad Institute Genome Sequencing Center for Infectious Disease"/>
            <person name="Wu L."/>
            <person name="Ma J."/>
        </authorList>
    </citation>
    <scope>NUCLEOTIDE SEQUENCE [LARGE SCALE GENOMIC DNA]</scope>
    <source>
        <strain evidence="2">CGMCC 1.12237</strain>
    </source>
</reference>
<organism evidence="1 2">
    <name type="scientific">Lederbergia graminis</name>
    <dbReference type="NCBI Taxonomy" id="735518"/>
    <lineage>
        <taxon>Bacteria</taxon>
        <taxon>Bacillati</taxon>
        <taxon>Bacillota</taxon>
        <taxon>Bacilli</taxon>
        <taxon>Bacillales</taxon>
        <taxon>Bacillaceae</taxon>
        <taxon>Lederbergia</taxon>
    </lineage>
</organism>
<comment type="caution">
    <text evidence="1">The sequence shown here is derived from an EMBL/GenBank/DDBJ whole genome shotgun (WGS) entry which is preliminary data.</text>
</comment>
<keyword evidence="2" id="KW-1185">Reference proteome</keyword>
<proteinExistence type="predicted"/>
<sequence length="80" mass="9442">MMQVKLKKNCGQNGESVFVSDEFIRMAELGEDFDHLTDWQQHEMEIAIDIEEGFYTYVQLPTKNGRYRKNDWTGTITLHL</sequence>
<dbReference type="Proteomes" id="UP001596147">
    <property type="component" value="Unassembled WGS sequence"/>
</dbReference>
<dbReference type="EMBL" id="JBHSMC010000020">
    <property type="protein sequence ID" value="MFC5465938.1"/>
    <property type="molecule type" value="Genomic_DNA"/>
</dbReference>
<protein>
    <submittedName>
        <fullName evidence="1">Uncharacterized protein</fullName>
    </submittedName>
</protein>
<accession>A0ABW0LMX7</accession>
<gene>
    <name evidence="1" type="ORF">ACFPM4_14495</name>
</gene>
<evidence type="ECO:0000313" key="1">
    <source>
        <dbReference type="EMBL" id="MFC5465938.1"/>
    </source>
</evidence>
<evidence type="ECO:0000313" key="2">
    <source>
        <dbReference type="Proteomes" id="UP001596147"/>
    </source>
</evidence>